<dbReference type="Proteomes" id="UP001501920">
    <property type="component" value="Chromosome 19"/>
</dbReference>
<evidence type="ECO:0000256" key="8">
    <source>
        <dbReference type="RuleBase" id="RU060637"/>
    </source>
</evidence>
<dbReference type="InterPro" id="IPR006187">
    <property type="entry name" value="Claudin"/>
</dbReference>
<accession>A0AAR2IND4</accession>
<sequence>MGRIAKEVAGQTLCFIGFVGTCLTCGIPMWRVTNYIGANIVTGQIIWDGLWMNCVMQSTGQMQCKLQSSIMTLTQDLQAARALTVISILISFIGVLLTFIGGRCSSCLKNESSMAKLVILGGILCIVAAVVCVIPVSWSAAVTISDYQNPLIPTTQKREIGGCVYIGWGTAVILLIGGIILCTSCPPREDMYPNNPNMYPYQGPMMGPAGPYMPVKTYAPSVVYTGTGTYVPNKPYAAPTYSAVPGQYR</sequence>
<evidence type="ECO:0000313" key="10">
    <source>
        <dbReference type="Proteomes" id="UP001501920"/>
    </source>
</evidence>
<feature type="transmembrane region" description="Helical" evidence="8">
    <location>
        <begin position="12"/>
        <end position="30"/>
    </location>
</feature>
<reference evidence="9" key="2">
    <citation type="submission" date="2025-08" db="UniProtKB">
        <authorList>
            <consortium name="Ensembl"/>
        </authorList>
    </citation>
    <scope>IDENTIFICATION</scope>
</reference>
<dbReference type="InterPro" id="IPR017974">
    <property type="entry name" value="Claudin_CS"/>
</dbReference>
<dbReference type="Ensembl" id="ENSPNAT00000059822.1">
    <property type="protein sequence ID" value="ENSPNAP00000041208.1"/>
    <property type="gene ID" value="ENSPNAG00000035291.1"/>
</dbReference>
<dbReference type="Pfam" id="PF00822">
    <property type="entry name" value="PMP22_Claudin"/>
    <property type="match status" value="1"/>
</dbReference>
<evidence type="ECO:0000256" key="4">
    <source>
        <dbReference type="ARBA" id="ARBA00022692"/>
    </source>
</evidence>
<evidence type="ECO:0000256" key="7">
    <source>
        <dbReference type="ARBA" id="ARBA00023136"/>
    </source>
</evidence>
<evidence type="ECO:0000256" key="2">
    <source>
        <dbReference type="ARBA" id="ARBA00022427"/>
    </source>
</evidence>
<dbReference type="AlphaFoldDB" id="A0AAR2IND4"/>
<keyword evidence="3 8" id="KW-1003">Cell membrane</keyword>
<evidence type="ECO:0000256" key="1">
    <source>
        <dbReference type="ARBA" id="ARBA00008295"/>
    </source>
</evidence>
<proteinExistence type="inferred from homology"/>
<comment type="subcellular location">
    <subcellularLocation>
        <location evidence="8">Cell junction</location>
        <location evidence="8">Tight junction</location>
    </subcellularLocation>
    <subcellularLocation>
        <location evidence="8">Cell membrane</location>
        <topology evidence="8">Multi-pass membrane protein</topology>
    </subcellularLocation>
</comment>
<name>A0AAR2IND4_PYGNA</name>
<dbReference type="GO" id="GO:0005923">
    <property type="term" value="C:bicellular tight junction"/>
    <property type="evidence" value="ECO:0007669"/>
    <property type="project" value="UniProtKB-SubCell"/>
</dbReference>
<evidence type="ECO:0000256" key="3">
    <source>
        <dbReference type="ARBA" id="ARBA00022475"/>
    </source>
</evidence>
<comment type="similarity">
    <text evidence="1 8">Belongs to the claudin family.</text>
</comment>
<keyword evidence="2 8" id="KW-0796">Tight junction</keyword>
<keyword evidence="5 8" id="KW-0965">Cell junction</keyword>
<dbReference type="GeneTree" id="ENSGT00940000165704"/>
<dbReference type="GO" id="GO:0005198">
    <property type="term" value="F:structural molecule activity"/>
    <property type="evidence" value="ECO:0007669"/>
    <property type="project" value="InterPro"/>
</dbReference>
<dbReference type="FunFam" id="1.20.140.150:FF:000001">
    <property type="entry name" value="Claudin"/>
    <property type="match status" value="1"/>
</dbReference>
<dbReference type="Gene3D" id="1.20.140.150">
    <property type="match status" value="1"/>
</dbReference>
<comment type="function">
    <text evidence="8">Claudins function as major constituents of the tight junction complexes that regulate the permeability of epithelia.</text>
</comment>
<feature type="transmembrane region" description="Helical" evidence="8">
    <location>
        <begin position="82"/>
        <end position="105"/>
    </location>
</feature>
<keyword evidence="10" id="KW-1185">Reference proteome</keyword>
<keyword evidence="4 8" id="KW-0812">Transmembrane</keyword>
<feature type="transmembrane region" description="Helical" evidence="8">
    <location>
        <begin position="164"/>
        <end position="182"/>
    </location>
</feature>
<reference evidence="9 10" key="1">
    <citation type="submission" date="2020-10" db="EMBL/GenBank/DDBJ databases">
        <title>Pygocentrus nattereri (red-bellied piranha) genome, fPygNat1, primary haplotype.</title>
        <authorList>
            <person name="Myers G."/>
            <person name="Meyer A."/>
            <person name="Karagic N."/>
            <person name="Pippel M."/>
            <person name="Winkler S."/>
            <person name="Tracey A."/>
            <person name="Wood J."/>
            <person name="Formenti G."/>
            <person name="Howe K."/>
            <person name="Fedrigo O."/>
            <person name="Jarvis E.D."/>
        </authorList>
    </citation>
    <scope>NUCLEOTIDE SEQUENCE [LARGE SCALE GENOMIC DNA]</scope>
</reference>
<dbReference type="PRINTS" id="PR01077">
    <property type="entry name" value="CLAUDIN"/>
</dbReference>
<dbReference type="GO" id="GO:0005886">
    <property type="term" value="C:plasma membrane"/>
    <property type="evidence" value="ECO:0007669"/>
    <property type="project" value="UniProtKB-SubCell"/>
</dbReference>
<evidence type="ECO:0000313" key="9">
    <source>
        <dbReference type="Ensembl" id="ENSPNAP00000041208.1"/>
    </source>
</evidence>
<dbReference type="RefSeq" id="XP_017547257.2">
    <property type="nucleotide sequence ID" value="XM_017691768.2"/>
</dbReference>
<organism evidence="9 10">
    <name type="scientific">Pygocentrus nattereri</name>
    <name type="common">Red-bellied piranha</name>
    <dbReference type="NCBI Taxonomy" id="42514"/>
    <lineage>
        <taxon>Eukaryota</taxon>
        <taxon>Metazoa</taxon>
        <taxon>Chordata</taxon>
        <taxon>Craniata</taxon>
        <taxon>Vertebrata</taxon>
        <taxon>Euteleostomi</taxon>
        <taxon>Actinopterygii</taxon>
        <taxon>Neopterygii</taxon>
        <taxon>Teleostei</taxon>
        <taxon>Ostariophysi</taxon>
        <taxon>Characiformes</taxon>
        <taxon>Characoidei</taxon>
        <taxon>Pygocentrus</taxon>
    </lineage>
</organism>
<dbReference type="CTD" id="81585"/>
<evidence type="ECO:0000256" key="6">
    <source>
        <dbReference type="ARBA" id="ARBA00022989"/>
    </source>
</evidence>
<evidence type="ECO:0000256" key="5">
    <source>
        <dbReference type="ARBA" id="ARBA00022949"/>
    </source>
</evidence>
<reference evidence="9" key="3">
    <citation type="submission" date="2025-09" db="UniProtKB">
        <authorList>
            <consortium name="Ensembl"/>
        </authorList>
    </citation>
    <scope>IDENTIFICATION</scope>
</reference>
<dbReference type="InterPro" id="IPR004031">
    <property type="entry name" value="PMP22/EMP/MP20/Claudin"/>
</dbReference>
<dbReference type="PANTHER" id="PTHR12002">
    <property type="entry name" value="CLAUDIN"/>
    <property type="match status" value="1"/>
</dbReference>
<keyword evidence="6 8" id="KW-1133">Transmembrane helix</keyword>
<feature type="transmembrane region" description="Helical" evidence="8">
    <location>
        <begin position="117"/>
        <end position="144"/>
    </location>
</feature>
<keyword evidence="7 8" id="KW-0472">Membrane</keyword>
<protein>
    <recommendedName>
        <fullName evidence="8">Claudin</fullName>
    </recommendedName>
</protein>
<dbReference type="PROSITE" id="PS01346">
    <property type="entry name" value="CLAUDIN"/>
    <property type="match status" value="1"/>
</dbReference>
<dbReference type="GeneID" id="108424026"/>